<name>A0A1J7J4R6_9PEZI</name>
<gene>
    <name evidence="2" type="ORF">CONLIGDRAFT_685764</name>
</gene>
<dbReference type="InParanoid" id="A0A1J7J4R6"/>
<dbReference type="Proteomes" id="UP000182658">
    <property type="component" value="Unassembled WGS sequence"/>
</dbReference>
<evidence type="ECO:0000313" key="3">
    <source>
        <dbReference type="Proteomes" id="UP000182658"/>
    </source>
</evidence>
<protein>
    <submittedName>
        <fullName evidence="2">Uncharacterized protein</fullName>
    </submittedName>
</protein>
<reference evidence="2 3" key="1">
    <citation type="submission" date="2016-10" db="EMBL/GenBank/DDBJ databases">
        <title>Draft genome sequence of Coniochaeta ligniaria NRRL30616, a lignocellulolytic fungus for bioabatement of inhibitors in plant biomass hydrolysates.</title>
        <authorList>
            <consortium name="DOE Joint Genome Institute"/>
            <person name="Jimenez D.J."/>
            <person name="Hector R.E."/>
            <person name="Riley R."/>
            <person name="Sun H."/>
            <person name="Grigoriev I.V."/>
            <person name="Van Elsas J.D."/>
            <person name="Nichols N.N."/>
        </authorList>
    </citation>
    <scope>NUCLEOTIDE SEQUENCE [LARGE SCALE GENOMIC DNA]</scope>
    <source>
        <strain evidence="2 3">NRRL 30616</strain>
    </source>
</reference>
<evidence type="ECO:0000256" key="1">
    <source>
        <dbReference type="SAM" id="MobiDB-lite"/>
    </source>
</evidence>
<dbReference type="EMBL" id="KV875104">
    <property type="protein sequence ID" value="OIW24140.1"/>
    <property type="molecule type" value="Genomic_DNA"/>
</dbReference>
<feature type="compositionally biased region" description="Basic and acidic residues" evidence="1">
    <location>
        <begin position="159"/>
        <end position="170"/>
    </location>
</feature>
<evidence type="ECO:0000313" key="2">
    <source>
        <dbReference type="EMBL" id="OIW24140.1"/>
    </source>
</evidence>
<sequence length="170" mass="19979">MEGMERHWSLHTIIMVTSLRSVKGRAESVSEELRKETLLLAHERVAMLPSKLSVPGKQQHDRTSLRVEQFALLSVTIAMSSIRIRLRSRPRLPSRYHIPSAKRQRMDGSFQRICHHRDPVAMDVVPTLDPVSRHKEDEQAKREEEHKEQEDHEEEGEYKEEAPKRREPHR</sequence>
<feature type="region of interest" description="Disordered" evidence="1">
    <location>
        <begin position="121"/>
        <end position="170"/>
    </location>
</feature>
<dbReference type="AlphaFoldDB" id="A0A1J7J4R6"/>
<proteinExistence type="predicted"/>
<feature type="compositionally biased region" description="Basic and acidic residues" evidence="1">
    <location>
        <begin position="131"/>
        <end position="150"/>
    </location>
</feature>
<organism evidence="2 3">
    <name type="scientific">Coniochaeta ligniaria NRRL 30616</name>
    <dbReference type="NCBI Taxonomy" id="1408157"/>
    <lineage>
        <taxon>Eukaryota</taxon>
        <taxon>Fungi</taxon>
        <taxon>Dikarya</taxon>
        <taxon>Ascomycota</taxon>
        <taxon>Pezizomycotina</taxon>
        <taxon>Sordariomycetes</taxon>
        <taxon>Sordariomycetidae</taxon>
        <taxon>Coniochaetales</taxon>
        <taxon>Coniochaetaceae</taxon>
        <taxon>Coniochaeta</taxon>
    </lineage>
</organism>
<keyword evidence="3" id="KW-1185">Reference proteome</keyword>
<accession>A0A1J7J4R6</accession>